<evidence type="ECO:0000256" key="2">
    <source>
        <dbReference type="SAM" id="MobiDB-lite"/>
    </source>
</evidence>
<dbReference type="GO" id="GO:0000981">
    <property type="term" value="F:DNA-binding transcription factor activity, RNA polymerase II-specific"/>
    <property type="evidence" value="ECO:0007669"/>
    <property type="project" value="InterPro"/>
</dbReference>
<gene>
    <name evidence="4" type="ORF">E8E12_010107</name>
</gene>
<feature type="compositionally biased region" description="Pro residues" evidence="2">
    <location>
        <begin position="145"/>
        <end position="157"/>
    </location>
</feature>
<evidence type="ECO:0000313" key="4">
    <source>
        <dbReference type="EMBL" id="KAF3043261.1"/>
    </source>
</evidence>
<name>A0A9P4WW38_9PLEO</name>
<protein>
    <recommendedName>
        <fullName evidence="3">Zn(2)-C6 fungal-type domain-containing protein</fullName>
    </recommendedName>
</protein>
<feature type="compositionally biased region" description="Pro residues" evidence="2">
    <location>
        <begin position="272"/>
        <end position="284"/>
    </location>
</feature>
<dbReference type="AlphaFoldDB" id="A0A9P4WW38"/>
<feature type="region of interest" description="Disordered" evidence="2">
    <location>
        <begin position="1"/>
        <end position="209"/>
    </location>
</feature>
<dbReference type="SUPFAM" id="SSF57701">
    <property type="entry name" value="Zn2/Cys6 DNA-binding domain"/>
    <property type="match status" value="1"/>
</dbReference>
<dbReference type="CDD" id="cd00067">
    <property type="entry name" value="GAL4"/>
    <property type="match status" value="1"/>
</dbReference>
<dbReference type="GO" id="GO:0008270">
    <property type="term" value="F:zinc ion binding"/>
    <property type="evidence" value="ECO:0007669"/>
    <property type="project" value="InterPro"/>
</dbReference>
<dbReference type="InterPro" id="IPR036864">
    <property type="entry name" value="Zn2-C6_fun-type_DNA-bd_sf"/>
</dbReference>
<feature type="region of interest" description="Disordered" evidence="2">
    <location>
        <begin position="247"/>
        <end position="363"/>
    </location>
</feature>
<keyword evidence="1" id="KW-0539">Nucleus</keyword>
<feature type="compositionally biased region" description="Low complexity" evidence="2">
    <location>
        <begin position="131"/>
        <end position="144"/>
    </location>
</feature>
<dbReference type="PANTHER" id="PTHR38791:SF13">
    <property type="entry name" value="ZN(2)-C6 FUNGAL-TYPE DOMAIN-CONTAINING PROTEIN"/>
    <property type="match status" value="1"/>
</dbReference>
<dbReference type="PANTHER" id="PTHR38791">
    <property type="entry name" value="ZN(II)2CYS6 TRANSCRIPTION FACTOR (EUROFUNG)-RELATED-RELATED"/>
    <property type="match status" value="1"/>
</dbReference>
<keyword evidence="5" id="KW-1185">Reference proteome</keyword>
<evidence type="ECO:0000313" key="5">
    <source>
        <dbReference type="Proteomes" id="UP000758155"/>
    </source>
</evidence>
<dbReference type="PROSITE" id="PS00463">
    <property type="entry name" value="ZN2_CY6_FUNGAL_1"/>
    <property type="match status" value="1"/>
</dbReference>
<feature type="compositionally biased region" description="Low complexity" evidence="2">
    <location>
        <begin position="285"/>
        <end position="332"/>
    </location>
</feature>
<feature type="domain" description="Zn(2)-C6 fungal-type" evidence="3">
    <location>
        <begin position="215"/>
        <end position="243"/>
    </location>
</feature>
<dbReference type="OrthoDB" id="5375558at2759"/>
<feature type="compositionally biased region" description="Polar residues" evidence="2">
    <location>
        <begin position="20"/>
        <end position="31"/>
    </location>
</feature>
<reference evidence="4" key="1">
    <citation type="submission" date="2019-04" db="EMBL/GenBank/DDBJ databases">
        <title>Sequencing of skin fungus with MAO and IRED activity.</title>
        <authorList>
            <person name="Marsaioli A.J."/>
            <person name="Bonatto J.M.C."/>
            <person name="Reis Junior O."/>
        </authorList>
    </citation>
    <scope>NUCLEOTIDE SEQUENCE</scope>
    <source>
        <strain evidence="4">28M1</strain>
    </source>
</reference>
<organism evidence="4 5">
    <name type="scientific">Didymella heteroderae</name>
    <dbReference type="NCBI Taxonomy" id="1769908"/>
    <lineage>
        <taxon>Eukaryota</taxon>
        <taxon>Fungi</taxon>
        <taxon>Dikarya</taxon>
        <taxon>Ascomycota</taxon>
        <taxon>Pezizomycotina</taxon>
        <taxon>Dothideomycetes</taxon>
        <taxon>Pleosporomycetidae</taxon>
        <taxon>Pleosporales</taxon>
        <taxon>Pleosporineae</taxon>
        <taxon>Didymellaceae</taxon>
        <taxon>Didymella</taxon>
    </lineage>
</organism>
<feature type="compositionally biased region" description="Polar residues" evidence="2">
    <location>
        <begin position="1"/>
        <end position="13"/>
    </location>
</feature>
<proteinExistence type="predicted"/>
<dbReference type="Pfam" id="PF00172">
    <property type="entry name" value="Zn_clus"/>
    <property type="match status" value="1"/>
</dbReference>
<accession>A0A9P4WW38</accession>
<dbReference type="Gene3D" id="4.10.240.10">
    <property type="entry name" value="Zn(2)-C6 fungal-type DNA-binding domain"/>
    <property type="match status" value="1"/>
</dbReference>
<dbReference type="SMART" id="SM00066">
    <property type="entry name" value="GAL4"/>
    <property type="match status" value="1"/>
</dbReference>
<feature type="compositionally biased region" description="Low complexity" evidence="2">
    <location>
        <begin position="252"/>
        <end position="271"/>
    </location>
</feature>
<sequence>MSHDFSNVPSQVNPAPYSPAPSQFSQSSMADLNQPPRAQQPAPQQQQHQQHQLQHQHQQQQPPPPQGAYASPHSYPSPTSMQPTYSYPPPGQPQGEPYRGSPPGGNMSLPPLNLPPIRLQDGQQPPPPPQQQQHHQQHQQHQQPPQQPMGSPLPPPQHAMQQHYPPPGYAHPGQPMQMGPAQYNAMRYQLPPQGDQRVLSGGRHKKEIKRRTKTGCLTCRKRRIKCDEAHPTCRNCQKSKRECLGYDPIFKQQPGPAQIQPAPNSAPAPHSSTPPVPAQAPPAPSYQSQVPQGYAPASSAPAGYAPAAAAPSAPHDPQAFNAIDPALAAAAAPGMHPSQQQYNGMPMDPNMRHPSYAQPPPPPEPLKGKRLNIADIFGICNHSPPDVPPRTAPPPPEIDEQFSQIFVNDYVQGLDYMLQTTWFSKDNNAIHRVFTNQALHEEAAFFTETIKNQNSAADMSSVFSQEARLIWHLLGSCKLSAPAANGVKEEGGAHPAEAEDLALRECRARFDVLEALLTNSNVETNPLRDITYPEDVHEEKKHEIDFWLNLGDFVRYAGDDRAPHGAADIALGTMRTVLRVQEVRDAIYSIAVARYYGARIGGFPNALPQLMDPHEDSDLSKLHVAMSFISHESRAGSQQVLARICDMAMLSWAVARSP</sequence>
<dbReference type="PROSITE" id="PS50048">
    <property type="entry name" value="ZN2_CY6_FUNGAL_2"/>
    <property type="match status" value="1"/>
</dbReference>
<evidence type="ECO:0000256" key="1">
    <source>
        <dbReference type="ARBA" id="ARBA00023242"/>
    </source>
</evidence>
<dbReference type="InterPro" id="IPR001138">
    <property type="entry name" value="Zn2Cys6_DnaBD"/>
</dbReference>
<dbReference type="EMBL" id="SWKV01000013">
    <property type="protein sequence ID" value="KAF3043261.1"/>
    <property type="molecule type" value="Genomic_DNA"/>
</dbReference>
<comment type="caution">
    <text evidence="4">The sequence shown here is derived from an EMBL/GenBank/DDBJ whole genome shotgun (WGS) entry which is preliminary data.</text>
</comment>
<feature type="compositionally biased region" description="Low complexity" evidence="2">
    <location>
        <begin position="34"/>
        <end position="60"/>
    </location>
</feature>
<dbReference type="Proteomes" id="UP000758155">
    <property type="component" value="Unassembled WGS sequence"/>
</dbReference>
<evidence type="ECO:0000259" key="3">
    <source>
        <dbReference type="PROSITE" id="PS50048"/>
    </source>
</evidence>
<dbReference type="InterPro" id="IPR053175">
    <property type="entry name" value="DHMBA_Reg_Transcription_Factor"/>
</dbReference>